<dbReference type="EMBL" id="JABSTV010001255">
    <property type="protein sequence ID" value="KAH7935930.1"/>
    <property type="molecule type" value="Genomic_DNA"/>
</dbReference>
<reference evidence="1" key="1">
    <citation type="journal article" date="2020" name="Cell">
        <title>Large-Scale Comparative Analyses of Tick Genomes Elucidate Their Genetic Diversity and Vector Capacities.</title>
        <authorList>
            <consortium name="Tick Genome and Microbiome Consortium (TIGMIC)"/>
            <person name="Jia N."/>
            <person name="Wang J."/>
            <person name="Shi W."/>
            <person name="Du L."/>
            <person name="Sun Y."/>
            <person name="Zhan W."/>
            <person name="Jiang J.F."/>
            <person name="Wang Q."/>
            <person name="Zhang B."/>
            <person name="Ji P."/>
            <person name="Bell-Sakyi L."/>
            <person name="Cui X.M."/>
            <person name="Yuan T.T."/>
            <person name="Jiang B.G."/>
            <person name="Yang W.F."/>
            <person name="Lam T.T."/>
            <person name="Chang Q.C."/>
            <person name="Ding S.J."/>
            <person name="Wang X.J."/>
            <person name="Zhu J.G."/>
            <person name="Ruan X.D."/>
            <person name="Zhao L."/>
            <person name="Wei J.T."/>
            <person name="Ye R.Z."/>
            <person name="Que T.C."/>
            <person name="Du C.H."/>
            <person name="Zhou Y.H."/>
            <person name="Cheng J.X."/>
            <person name="Dai P.F."/>
            <person name="Guo W.B."/>
            <person name="Han X.H."/>
            <person name="Huang E.J."/>
            <person name="Li L.F."/>
            <person name="Wei W."/>
            <person name="Gao Y.C."/>
            <person name="Liu J.Z."/>
            <person name="Shao H.Z."/>
            <person name="Wang X."/>
            <person name="Wang C.C."/>
            <person name="Yang T.C."/>
            <person name="Huo Q.B."/>
            <person name="Li W."/>
            <person name="Chen H.Y."/>
            <person name="Chen S.E."/>
            <person name="Zhou L.G."/>
            <person name="Ni X.B."/>
            <person name="Tian J.H."/>
            <person name="Sheng Y."/>
            <person name="Liu T."/>
            <person name="Pan Y.S."/>
            <person name="Xia L.Y."/>
            <person name="Li J."/>
            <person name="Zhao F."/>
            <person name="Cao W.C."/>
        </authorList>
    </citation>
    <scope>NUCLEOTIDE SEQUENCE</scope>
    <source>
        <strain evidence="1">Rsan-2018</strain>
    </source>
</reference>
<dbReference type="Proteomes" id="UP000821837">
    <property type="component" value="Unassembled WGS sequence"/>
</dbReference>
<sequence>MVSNSIRPLLADKEGNFVVLHERTFSEKGMLAVEKNLKRVAEKPRDVKKKAIALLEQLKLDRLCADVRALVIKSVLEHPDQYH</sequence>
<comment type="caution">
    <text evidence="1">The sequence shown here is derived from an EMBL/GenBank/DDBJ whole genome shotgun (WGS) entry which is preliminary data.</text>
</comment>
<protein>
    <submittedName>
        <fullName evidence="1">Uncharacterized protein</fullName>
    </submittedName>
</protein>
<evidence type="ECO:0000313" key="2">
    <source>
        <dbReference type="Proteomes" id="UP000821837"/>
    </source>
</evidence>
<keyword evidence="2" id="KW-1185">Reference proteome</keyword>
<dbReference type="AlphaFoldDB" id="A0A9D4PBQ3"/>
<reference evidence="1" key="2">
    <citation type="submission" date="2021-09" db="EMBL/GenBank/DDBJ databases">
        <authorList>
            <person name="Jia N."/>
            <person name="Wang J."/>
            <person name="Shi W."/>
            <person name="Du L."/>
            <person name="Sun Y."/>
            <person name="Zhan W."/>
            <person name="Jiang J."/>
            <person name="Wang Q."/>
            <person name="Zhang B."/>
            <person name="Ji P."/>
            <person name="Sakyi L.B."/>
            <person name="Cui X."/>
            <person name="Yuan T."/>
            <person name="Jiang B."/>
            <person name="Yang W."/>
            <person name="Lam T.T.-Y."/>
            <person name="Chang Q."/>
            <person name="Ding S."/>
            <person name="Wang X."/>
            <person name="Zhu J."/>
            <person name="Ruan X."/>
            <person name="Zhao L."/>
            <person name="Wei J."/>
            <person name="Que T."/>
            <person name="Du C."/>
            <person name="Cheng J."/>
            <person name="Dai P."/>
            <person name="Han X."/>
            <person name="Huang E."/>
            <person name="Gao Y."/>
            <person name="Liu J."/>
            <person name="Shao H."/>
            <person name="Ye R."/>
            <person name="Li L."/>
            <person name="Wei W."/>
            <person name="Wang X."/>
            <person name="Wang C."/>
            <person name="Huo Q."/>
            <person name="Li W."/>
            <person name="Guo W."/>
            <person name="Chen H."/>
            <person name="Chen S."/>
            <person name="Zhou L."/>
            <person name="Zhou L."/>
            <person name="Ni X."/>
            <person name="Tian J."/>
            <person name="Zhou Y."/>
            <person name="Sheng Y."/>
            <person name="Liu T."/>
            <person name="Pan Y."/>
            <person name="Xia L."/>
            <person name="Li J."/>
            <person name="Zhao F."/>
            <person name="Cao W."/>
        </authorList>
    </citation>
    <scope>NUCLEOTIDE SEQUENCE</scope>
    <source>
        <strain evidence="1">Rsan-2018</strain>
        <tissue evidence="1">Larvae</tissue>
    </source>
</reference>
<name>A0A9D4PBQ3_RHISA</name>
<accession>A0A9D4PBQ3</accession>
<evidence type="ECO:0000313" key="1">
    <source>
        <dbReference type="EMBL" id="KAH7935930.1"/>
    </source>
</evidence>
<gene>
    <name evidence="1" type="ORF">HPB52_015232</name>
</gene>
<proteinExistence type="predicted"/>
<organism evidence="1 2">
    <name type="scientific">Rhipicephalus sanguineus</name>
    <name type="common">Brown dog tick</name>
    <name type="synonym">Ixodes sanguineus</name>
    <dbReference type="NCBI Taxonomy" id="34632"/>
    <lineage>
        <taxon>Eukaryota</taxon>
        <taxon>Metazoa</taxon>
        <taxon>Ecdysozoa</taxon>
        <taxon>Arthropoda</taxon>
        <taxon>Chelicerata</taxon>
        <taxon>Arachnida</taxon>
        <taxon>Acari</taxon>
        <taxon>Parasitiformes</taxon>
        <taxon>Ixodida</taxon>
        <taxon>Ixodoidea</taxon>
        <taxon>Ixodidae</taxon>
        <taxon>Rhipicephalinae</taxon>
        <taxon>Rhipicephalus</taxon>
        <taxon>Rhipicephalus</taxon>
    </lineage>
</organism>